<evidence type="ECO:0008006" key="4">
    <source>
        <dbReference type="Google" id="ProtNLM"/>
    </source>
</evidence>
<proteinExistence type="predicted"/>
<dbReference type="EMBL" id="CP075865">
    <property type="protein sequence ID" value="QYS95390.1"/>
    <property type="molecule type" value="Genomic_DNA"/>
</dbReference>
<dbReference type="Gene3D" id="3.40.50.200">
    <property type="entry name" value="Peptidase S8/S53 domain"/>
    <property type="match status" value="1"/>
</dbReference>
<dbReference type="AlphaFoldDB" id="A0A8G0L970"/>
<gene>
    <name evidence="2" type="ORF">H0G86_002682</name>
</gene>
<feature type="compositionally biased region" description="Basic and acidic residues" evidence="1">
    <location>
        <begin position="1"/>
        <end position="14"/>
    </location>
</feature>
<evidence type="ECO:0000313" key="3">
    <source>
        <dbReference type="Proteomes" id="UP000826661"/>
    </source>
</evidence>
<sequence>MHKTGDVIRIDSSDSKGSPSSFNPSPDTGRWIFTLGQGVPSYQMQVVDREQRIVYRSGSSFATPIAAAIAAIILGVVDHADVSKYEGLATLRPRLRTRLGMEKVLCETCVQNAGSKRLEYYYLTPWSFFEDSEQTQIHVILRTLRHVPP</sequence>
<dbReference type="GO" id="GO:0004252">
    <property type="term" value="F:serine-type endopeptidase activity"/>
    <property type="evidence" value="ECO:0007669"/>
    <property type="project" value="InterPro"/>
</dbReference>
<feature type="region of interest" description="Disordered" evidence="1">
    <location>
        <begin position="1"/>
        <end position="25"/>
    </location>
</feature>
<name>A0A8G0L970_9HYPO</name>
<dbReference type="Proteomes" id="UP000826661">
    <property type="component" value="Chromosome II"/>
</dbReference>
<protein>
    <recommendedName>
        <fullName evidence="4">Peptidase S8/S53 domain-containing protein</fullName>
    </recommendedName>
</protein>
<dbReference type="GO" id="GO:0006508">
    <property type="term" value="P:proteolysis"/>
    <property type="evidence" value="ECO:0007669"/>
    <property type="project" value="InterPro"/>
</dbReference>
<evidence type="ECO:0000256" key="1">
    <source>
        <dbReference type="SAM" id="MobiDB-lite"/>
    </source>
</evidence>
<dbReference type="SUPFAM" id="SSF52743">
    <property type="entry name" value="Subtilisin-like"/>
    <property type="match status" value="1"/>
</dbReference>
<organism evidence="2 3">
    <name type="scientific">Trichoderma simmonsii</name>
    <dbReference type="NCBI Taxonomy" id="1491479"/>
    <lineage>
        <taxon>Eukaryota</taxon>
        <taxon>Fungi</taxon>
        <taxon>Dikarya</taxon>
        <taxon>Ascomycota</taxon>
        <taxon>Pezizomycotina</taxon>
        <taxon>Sordariomycetes</taxon>
        <taxon>Hypocreomycetidae</taxon>
        <taxon>Hypocreales</taxon>
        <taxon>Hypocreaceae</taxon>
        <taxon>Trichoderma</taxon>
    </lineage>
</organism>
<reference evidence="2 3" key="1">
    <citation type="journal article" date="2021" name="BMC Genomics">
        <title>Telomere-to-telomere genome assembly of asparaginase-producing Trichoderma simmonsii.</title>
        <authorList>
            <person name="Chung D."/>
            <person name="Kwon Y.M."/>
            <person name="Yang Y."/>
        </authorList>
    </citation>
    <scope>NUCLEOTIDE SEQUENCE [LARGE SCALE GENOMIC DNA]</scope>
    <source>
        <strain evidence="2 3">GH-Sj1</strain>
    </source>
</reference>
<evidence type="ECO:0000313" key="2">
    <source>
        <dbReference type="EMBL" id="QYS95390.1"/>
    </source>
</evidence>
<dbReference type="InterPro" id="IPR036852">
    <property type="entry name" value="Peptidase_S8/S53_dom_sf"/>
</dbReference>
<feature type="compositionally biased region" description="Low complexity" evidence="1">
    <location>
        <begin position="15"/>
        <end position="25"/>
    </location>
</feature>
<keyword evidence="3" id="KW-1185">Reference proteome</keyword>
<accession>A0A8G0L970</accession>